<feature type="transmembrane region" description="Helical" evidence="9">
    <location>
        <begin position="180"/>
        <end position="201"/>
    </location>
</feature>
<evidence type="ECO:0000256" key="1">
    <source>
        <dbReference type="ARBA" id="ARBA00004141"/>
    </source>
</evidence>
<name>A0A1Q5TEH5_9EURO</name>
<gene>
    <name evidence="10" type="ORF">PENSUB_9066</name>
</gene>
<evidence type="ECO:0000256" key="4">
    <source>
        <dbReference type="ARBA" id="ARBA00022692"/>
    </source>
</evidence>
<keyword evidence="3" id="KW-0813">Transport</keyword>
<dbReference type="AlphaFoldDB" id="A0A1Q5TEH5"/>
<feature type="transmembrane region" description="Helical" evidence="9">
    <location>
        <begin position="102"/>
        <end position="121"/>
    </location>
</feature>
<evidence type="ECO:0000256" key="9">
    <source>
        <dbReference type="SAM" id="Phobius"/>
    </source>
</evidence>
<evidence type="ECO:0000313" key="11">
    <source>
        <dbReference type="Proteomes" id="UP000186955"/>
    </source>
</evidence>
<dbReference type="InterPro" id="IPR004648">
    <property type="entry name" value="Oligpept_transpt"/>
</dbReference>
<evidence type="ECO:0000313" key="10">
    <source>
        <dbReference type="EMBL" id="OKO98626.1"/>
    </source>
</evidence>
<dbReference type="Proteomes" id="UP000186955">
    <property type="component" value="Unassembled WGS sequence"/>
</dbReference>
<proteinExistence type="inferred from homology"/>
<accession>A0A1Q5TEH5</accession>
<dbReference type="NCBIfam" id="TIGR00728">
    <property type="entry name" value="OPT_sfam"/>
    <property type="match status" value="1"/>
</dbReference>
<evidence type="ECO:0000256" key="5">
    <source>
        <dbReference type="ARBA" id="ARBA00022856"/>
    </source>
</evidence>
<evidence type="ECO:0000256" key="2">
    <source>
        <dbReference type="ARBA" id="ARBA00008807"/>
    </source>
</evidence>
<feature type="transmembrane region" description="Helical" evidence="9">
    <location>
        <begin position="154"/>
        <end position="174"/>
    </location>
</feature>
<comment type="similarity">
    <text evidence="2">Belongs to the oligopeptide OPT transporter family.</text>
</comment>
<sequence length="344" mass="38805">MNSGLGLLPISLDWTQINYAGYPLTTPFYITCNAFAVVVLFYFFLSPILYYTNVCLPLLSSSTFDNTGKSYNISRVVDQNLNFVESKYKEYSPMYISMSYSLTYGLSFAAVTAVVVHTYLYNGSEIWARLKNAQHGGEDVHRRLMRAYKEVPEWWYGVLTVVVLGLGILTTRYWDTELPVWGFIVVCFGLAVLLIVPEGILQGTTNQRVFLNIITEMIAGYAWPGKPIANLMVKCYGYNAVKHGMDFAQDLKLGQYMKIPPRVLFFGQIYASVLATATQTGVLQWMMGNITDLCKSTNKQRFTCNGAKVMYNASIIWGTIGPQRMFQSGQTYNGLVYFFLIGVN</sequence>
<dbReference type="InterPro" id="IPR004813">
    <property type="entry name" value="OPT"/>
</dbReference>
<dbReference type="Pfam" id="PF03169">
    <property type="entry name" value="OPT"/>
    <property type="match status" value="1"/>
</dbReference>
<evidence type="ECO:0000256" key="8">
    <source>
        <dbReference type="ARBA" id="ARBA00023136"/>
    </source>
</evidence>
<comment type="subcellular location">
    <subcellularLocation>
        <location evidence="1">Membrane</location>
        <topology evidence="1">Multi-pass membrane protein</topology>
    </subcellularLocation>
</comment>
<reference evidence="10 11" key="1">
    <citation type="submission" date="2016-10" db="EMBL/GenBank/DDBJ databases">
        <title>Genome sequence of the ascomycete fungus Penicillium subrubescens.</title>
        <authorList>
            <person name="De Vries R.P."/>
            <person name="Peng M."/>
            <person name="Dilokpimol A."/>
            <person name="Hilden K."/>
            <person name="Makela M.R."/>
            <person name="Grigoriev I."/>
            <person name="Riley R."/>
            <person name="Granchi Z."/>
        </authorList>
    </citation>
    <scope>NUCLEOTIDE SEQUENCE [LARGE SCALE GENOMIC DNA]</scope>
    <source>
        <strain evidence="10 11">CBS 132785</strain>
    </source>
</reference>
<keyword evidence="8 9" id="KW-0472">Membrane</keyword>
<dbReference type="GO" id="GO:0015031">
    <property type="term" value="P:protein transport"/>
    <property type="evidence" value="ECO:0007669"/>
    <property type="project" value="UniProtKB-KW"/>
</dbReference>
<keyword evidence="4 9" id="KW-0812">Transmembrane</keyword>
<dbReference type="GO" id="GO:0035673">
    <property type="term" value="F:oligopeptide transmembrane transporter activity"/>
    <property type="evidence" value="ECO:0007669"/>
    <property type="project" value="InterPro"/>
</dbReference>
<keyword evidence="5" id="KW-0571">Peptide transport</keyword>
<keyword evidence="7 9" id="KW-1133">Transmembrane helix</keyword>
<dbReference type="GO" id="GO:0016020">
    <property type="term" value="C:membrane"/>
    <property type="evidence" value="ECO:0007669"/>
    <property type="project" value="UniProtKB-SubCell"/>
</dbReference>
<protein>
    <submittedName>
        <fullName evidence="10">Glutathione transporter 1</fullName>
    </submittedName>
</protein>
<keyword evidence="11" id="KW-1185">Reference proteome</keyword>
<dbReference type="PANTHER" id="PTHR22601">
    <property type="entry name" value="ISP4 LIKE PROTEIN"/>
    <property type="match status" value="1"/>
</dbReference>
<evidence type="ECO:0000256" key="6">
    <source>
        <dbReference type="ARBA" id="ARBA00022927"/>
    </source>
</evidence>
<comment type="caution">
    <text evidence="10">The sequence shown here is derived from an EMBL/GenBank/DDBJ whole genome shotgun (WGS) entry which is preliminary data.</text>
</comment>
<dbReference type="EMBL" id="MNBE01000670">
    <property type="protein sequence ID" value="OKO98626.1"/>
    <property type="molecule type" value="Genomic_DNA"/>
</dbReference>
<keyword evidence="6" id="KW-0653">Protein transport</keyword>
<organism evidence="10 11">
    <name type="scientific">Penicillium subrubescens</name>
    <dbReference type="NCBI Taxonomy" id="1316194"/>
    <lineage>
        <taxon>Eukaryota</taxon>
        <taxon>Fungi</taxon>
        <taxon>Dikarya</taxon>
        <taxon>Ascomycota</taxon>
        <taxon>Pezizomycotina</taxon>
        <taxon>Eurotiomycetes</taxon>
        <taxon>Eurotiomycetidae</taxon>
        <taxon>Eurotiales</taxon>
        <taxon>Aspergillaceae</taxon>
        <taxon>Penicillium</taxon>
    </lineage>
</organism>
<evidence type="ECO:0000256" key="7">
    <source>
        <dbReference type="ARBA" id="ARBA00022989"/>
    </source>
</evidence>
<evidence type="ECO:0000256" key="3">
    <source>
        <dbReference type="ARBA" id="ARBA00022448"/>
    </source>
</evidence>
<feature type="transmembrane region" description="Helical" evidence="9">
    <location>
        <begin position="28"/>
        <end position="51"/>
    </location>
</feature>